<keyword evidence="1" id="KW-0479">Metal-binding</keyword>
<dbReference type="InterPro" id="IPR051785">
    <property type="entry name" value="MMCE/EMCE_epimerase"/>
</dbReference>
<reference evidence="3" key="1">
    <citation type="submission" date="2022-07" db="EMBL/GenBank/DDBJ databases">
        <title>Faecal culturing of patients with breast cancer.</title>
        <authorList>
            <person name="Teng N.M.Y."/>
            <person name="Kiu R."/>
            <person name="Evans R."/>
            <person name="Baker D.J."/>
            <person name="Zenner C."/>
            <person name="Robinson S.D."/>
            <person name="Hall L.J."/>
        </authorList>
    </citation>
    <scope>NUCLEOTIDE SEQUENCE</scope>
    <source>
        <strain evidence="3">LH1062</strain>
    </source>
</reference>
<evidence type="ECO:0000256" key="1">
    <source>
        <dbReference type="ARBA" id="ARBA00022723"/>
    </source>
</evidence>
<dbReference type="SUPFAM" id="SSF54593">
    <property type="entry name" value="Glyoxalase/Bleomycin resistance protein/Dihydroxybiphenyl dioxygenase"/>
    <property type="match status" value="1"/>
</dbReference>
<dbReference type="InterPro" id="IPR037523">
    <property type="entry name" value="VOC_core"/>
</dbReference>
<keyword evidence="4" id="KW-1185">Reference proteome</keyword>
<proteinExistence type="predicted"/>
<dbReference type="InterPro" id="IPR029068">
    <property type="entry name" value="Glyas_Bleomycin-R_OHBP_Dase"/>
</dbReference>
<dbReference type="RefSeq" id="WP_290139778.1">
    <property type="nucleotide sequence ID" value="NZ_CP101620.1"/>
</dbReference>
<dbReference type="PANTHER" id="PTHR43048">
    <property type="entry name" value="METHYLMALONYL-COA EPIMERASE"/>
    <property type="match status" value="1"/>
</dbReference>
<sequence>MKLKNTVFIVNDLEQSKKFYKQILGLKVLLVEFNGSVTLTSGIVLQSKEVWKELIHKDDQDIIMLNHAAALSFETEDIDAFMLLLDQYQVTLVHPPKEGAWGQRVVRFYDPDGHIIEVGESMRKIMKRLLSQGFSYEELAHRLRVPLDYIKQITESNS</sequence>
<dbReference type="Proteomes" id="UP001060112">
    <property type="component" value="Chromosome"/>
</dbReference>
<evidence type="ECO:0000313" key="3">
    <source>
        <dbReference type="EMBL" id="UTY38992.1"/>
    </source>
</evidence>
<evidence type="ECO:0000259" key="2">
    <source>
        <dbReference type="PROSITE" id="PS51819"/>
    </source>
</evidence>
<protein>
    <submittedName>
        <fullName evidence="3">VOC family protein</fullName>
    </submittedName>
</protein>
<organism evidence="3 4">
    <name type="scientific">Allocoprobacillus halotolerans</name>
    <dbReference type="NCBI Taxonomy" id="2944914"/>
    <lineage>
        <taxon>Bacteria</taxon>
        <taxon>Bacillati</taxon>
        <taxon>Bacillota</taxon>
        <taxon>Erysipelotrichia</taxon>
        <taxon>Erysipelotrichales</taxon>
        <taxon>Erysipelotrichaceae</taxon>
        <taxon>Allocoprobacillus</taxon>
    </lineage>
</organism>
<dbReference type="PANTHER" id="PTHR43048:SF4">
    <property type="entry name" value="RING-CLEAVING DIOXYGENASE-RELATED"/>
    <property type="match status" value="1"/>
</dbReference>
<feature type="domain" description="VOC" evidence="2">
    <location>
        <begin position="2"/>
        <end position="121"/>
    </location>
</feature>
<dbReference type="InterPro" id="IPR025870">
    <property type="entry name" value="Glyoxalase-like_dom"/>
</dbReference>
<dbReference type="PROSITE" id="PS51819">
    <property type="entry name" value="VOC"/>
    <property type="match status" value="1"/>
</dbReference>
<accession>A0ABY5I2J8</accession>
<gene>
    <name evidence="3" type="ORF">NMU03_15640</name>
</gene>
<evidence type="ECO:0000313" key="4">
    <source>
        <dbReference type="Proteomes" id="UP001060112"/>
    </source>
</evidence>
<dbReference type="Pfam" id="PF12681">
    <property type="entry name" value="Glyoxalase_2"/>
    <property type="match status" value="1"/>
</dbReference>
<dbReference type="Gene3D" id="3.10.180.10">
    <property type="entry name" value="2,3-Dihydroxybiphenyl 1,2-Dioxygenase, domain 1"/>
    <property type="match status" value="1"/>
</dbReference>
<name>A0ABY5I2J8_9FIRM</name>
<dbReference type="EMBL" id="CP101620">
    <property type="protein sequence ID" value="UTY38992.1"/>
    <property type="molecule type" value="Genomic_DNA"/>
</dbReference>